<dbReference type="STRING" id="6526.A0A2C9M4X2"/>
<evidence type="ECO:0000256" key="7">
    <source>
        <dbReference type="ARBA" id="ARBA00029731"/>
    </source>
</evidence>
<dbReference type="PRINTS" id="PR01046">
    <property type="entry name" value="TRNASYNTHPRO"/>
</dbReference>
<proteinExistence type="predicted"/>
<dbReference type="Gene3D" id="3.30.930.10">
    <property type="entry name" value="Bira Bifunctional Protein, Domain 2"/>
    <property type="match status" value="1"/>
</dbReference>
<dbReference type="KEGG" id="bgt:106077624"/>
<evidence type="ECO:0000256" key="2">
    <source>
        <dbReference type="ARBA" id="ARBA00022598"/>
    </source>
</evidence>
<sequence>MGSYCHRRYVSRLFQNFVKIQPKAKSDNDLGLSCNSHKLMLYNDIVAQSHAGGFHLLPLGVRAFEKLVKLVDEEMQAIGGQKISMTTLCPESLWRQSGRLAAAGAELFTIQDRHKNNYCLSPTHEELVTKLVASMPQISYKYLPIRLYQITRKFRDEMAPRYGLLRGREFEMKDMYTFDASEEKALETYNLVCQAYNNIFDRIGVRYVKVSGATGIIGGNLSHEYHYLSNVGQDSILLCDRCNVHMNKELAAENGNLPSKCQLPATQCELLERNGIEVGHTFYLGTKYSSVFKATYQNQEKIMKEYSMGCFGLGMTRILQASVEILSTETSIRWPHLIAPHQLYIIPKKDGTRADEYLARAEEISDAFTQLSHLQGEVIIDDRMSMTIGRRQVDADRLGYPYIVVVGVKALENPALYEVIDTNKGETSFMSYEQLMSLADKIKTI</sequence>
<dbReference type="Gene3D" id="3.40.50.800">
    <property type="entry name" value="Anticodon-binding domain"/>
    <property type="match status" value="1"/>
</dbReference>
<dbReference type="SUPFAM" id="SSF55681">
    <property type="entry name" value="Class II aaRS and biotin synthetases"/>
    <property type="match status" value="1"/>
</dbReference>
<dbReference type="PANTHER" id="PTHR42753">
    <property type="entry name" value="MITOCHONDRIAL RIBOSOME PROTEIN L39/PROLYL-TRNA LIGASE FAMILY MEMBER"/>
    <property type="match status" value="1"/>
</dbReference>
<dbReference type="InterPro" id="IPR002314">
    <property type="entry name" value="aa-tRNA-synt_IIb"/>
</dbReference>
<evidence type="ECO:0000256" key="1">
    <source>
        <dbReference type="ARBA" id="ARBA00012831"/>
    </source>
</evidence>
<reference evidence="11" key="1">
    <citation type="submission" date="2020-05" db="UniProtKB">
        <authorList>
            <consortium name="EnsemblMetazoa"/>
        </authorList>
    </citation>
    <scope>IDENTIFICATION</scope>
    <source>
        <strain evidence="11">BB02</strain>
    </source>
</reference>
<dbReference type="GO" id="GO:0004827">
    <property type="term" value="F:proline-tRNA ligase activity"/>
    <property type="evidence" value="ECO:0007669"/>
    <property type="project" value="UniProtKB-EC"/>
</dbReference>
<dbReference type="PANTHER" id="PTHR42753:SF10">
    <property type="entry name" value="PROLINE--TRNA LIGASE, MITOCHONDRIAL-RELATED"/>
    <property type="match status" value="1"/>
</dbReference>
<protein>
    <recommendedName>
        <fullName evidence="9">Probable proline--tRNA ligase, mitochondrial</fullName>
        <ecNumber evidence="1">6.1.1.15</ecNumber>
    </recommendedName>
    <alternativeName>
        <fullName evidence="7">Prolyl-tRNA synthetase</fullName>
    </alternativeName>
</protein>
<evidence type="ECO:0000259" key="10">
    <source>
        <dbReference type="PROSITE" id="PS50862"/>
    </source>
</evidence>
<evidence type="ECO:0000256" key="4">
    <source>
        <dbReference type="ARBA" id="ARBA00022840"/>
    </source>
</evidence>
<keyword evidence="6" id="KW-0030">Aminoacyl-tRNA synthetase</keyword>
<name>A0A2C9M4X2_BIOGL</name>
<dbReference type="GO" id="GO:0005739">
    <property type="term" value="C:mitochondrion"/>
    <property type="evidence" value="ECO:0007669"/>
    <property type="project" value="TreeGrafter"/>
</dbReference>
<dbReference type="GO" id="GO:0006433">
    <property type="term" value="P:prolyl-tRNA aminoacylation"/>
    <property type="evidence" value="ECO:0007669"/>
    <property type="project" value="InterPro"/>
</dbReference>
<dbReference type="FunFam" id="3.30.930.10:FF:000042">
    <property type="entry name" value="probable proline--tRNA ligase, mitochondrial"/>
    <property type="match status" value="1"/>
</dbReference>
<dbReference type="InterPro" id="IPR033730">
    <property type="entry name" value="ProRS_core_prok"/>
</dbReference>
<dbReference type="InterPro" id="IPR004154">
    <property type="entry name" value="Anticodon-bd"/>
</dbReference>
<comment type="catalytic activity">
    <reaction evidence="8">
        <text>tRNA(Pro) + L-proline + ATP = L-prolyl-tRNA(Pro) + AMP + diphosphate</text>
        <dbReference type="Rhea" id="RHEA:14305"/>
        <dbReference type="Rhea" id="RHEA-COMP:9700"/>
        <dbReference type="Rhea" id="RHEA-COMP:9702"/>
        <dbReference type="ChEBI" id="CHEBI:30616"/>
        <dbReference type="ChEBI" id="CHEBI:33019"/>
        <dbReference type="ChEBI" id="CHEBI:60039"/>
        <dbReference type="ChEBI" id="CHEBI:78442"/>
        <dbReference type="ChEBI" id="CHEBI:78532"/>
        <dbReference type="ChEBI" id="CHEBI:456215"/>
        <dbReference type="EC" id="6.1.1.15"/>
    </reaction>
</comment>
<keyword evidence="2" id="KW-0436">Ligase</keyword>
<evidence type="ECO:0000256" key="3">
    <source>
        <dbReference type="ARBA" id="ARBA00022741"/>
    </source>
</evidence>
<dbReference type="VEuPathDB" id="VectorBase:BGLAX_048565"/>
<evidence type="ECO:0000256" key="9">
    <source>
        <dbReference type="ARBA" id="ARBA00071545"/>
    </source>
</evidence>
<dbReference type="InterPro" id="IPR050062">
    <property type="entry name" value="Pro-tRNA_synthetase"/>
</dbReference>
<dbReference type="RefSeq" id="XP_013093814.2">
    <property type="nucleotide sequence ID" value="XM_013238360.2"/>
</dbReference>
<dbReference type="InterPro" id="IPR002316">
    <property type="entry name" value="Pro-tRNA-ligase_IIa"/>
</dbReference>
<accession>A0A2C9M4X2</accession>
<dbReference type="AlphaFoldDB" id="A0A2C9M4X2"/>
<dbReference type="Proteomes" id="UP000076420">
    <property type="component" value="Unassembled WGS sequence"/>
</dbReference>
<evidence type="ECO:0000313" key="11">
    <source>
        <dbReference type="EnsemblMetazoa" id="BGLB038572-PB"/>
    </source>
</evidence>
<evidence type="ECO:0000256" key="6">
    <source>
        <dbReference type="ARBA" id="ARBA00023146"/>
    </source>
</evidence>
<dbReference type="Pfam" id="PF00587">
    <property type="entry name" value="tRNA-synt_2b"/>
    <property type="match status" value="1"/>
</dbReference>
<dbReference type="EnsemblMetazoa" id="BGLB038572-RA">
    <property type="protein sequence ID" value="BGLB038572-PA"/>
    <property type="gene ID" value="BGLB038572"/>
</dbReference>
<feature type="domain" description="Aminoacyl-transfer RNA synthetases class-II family profile" evidence="10">
    <location>
        <begin position="60"/>
        <end position="335"/>
    </location>
</feature>
<keyword evidence="4" id="KW-0067">ATP-binding</keyword>
<evidence type="ECO:0000313" key="12">
    <source>
        <dbReference type="Proteomes" id="UP000076420"/>
    </source>
</evidence>
<dbReference type="Pfam" id="PF03129">
    <property type="entry name" value="HGTP_anticodon"/>
    <property type="match status" value="1"/>
</dbReference>
<dbReference type="VEuPathDB" id="VectorBase:BGLB038572"/>
<organism evidence="11 12">
    <name type="scientific">Biomphalaria glabrata</name>
    <name type="common">Bloodfluke planorb</name>
    <name type="synonym">Freshwater snail</name>
    <dbReference type="NCBI Taxonomy" id="6526"/>
    <lineage>
        <taxon>Eukaryota</taxon>
        <taxon>Metazoa</taxon>
        <taxon>Spiralia</taxon>
        <taxon>Lophotrochozoa</taxon>
        <taxon>Mollusca</taxon>
        <taxon>Gastropoda</taxon>
        <taxon>Heterobranchia</taxon>
        <taxon>Euthyneura</taxon>
        <taxon>Panpulmonata</taxon>
        <taxon>Hygrophila</taxon>
        <taxon>Lymnaeoidea</taxon>
        <taxon>Planorbidae</taxon>
        <taxon>Biomphalaria</taxon>
    </lineage>
</organism>
<dbReference type="EnsemblMetazoa" id="BGLB038572-RC">
    <property type="protein sequence ID" value="BGLB038572-PC"/>
    <property type="gene ID" value="BGLB038572"/>
</dbReference>
<evidence type="ECO:0000256" key="5">
    <source>
        <dbReference type="ARBA" id="ARBA00022917"/>
    </source>
</evidence>
<dbReference type="PROSITE" id="PS50862">
    <property type="entry name" value="AA_TRNA_LIGASE_II"/>
    <property type="match status" value="1"/>
</dbReference>
<dbReference type="CDD" id="cd00779">
    <property type="entry name" value="ProRS_core_prok"/>
    <property type="match status" value="1"/>
</dbReference>
<dbReference type="InterPro" id="IPR045864">
    <property type="entry name" value="aa-tRNA-synth_II/BPL/LPL"/>
</dbReference>
<gene>
    <name evidence="11" type="primary">106077624</name>
</gene>
<dbReference type="RefSeq" id="XP_013093812.2">
    <property type="nucleotide sequence ID" value="XM_013238358.2"/>
</dbReference>
<dbReference type="OrthoDB" id="10267474at2759"/>
<dbReference type="EnsemblMetazoa" id="BGLB038572-RB">
    <property type="protein sequence ID" value="BGLB038572-PB"/>
    <property type="gene ID" value="BGLB038572"/>
</dbReference>
<dbReference type="InterPro" id="IPR036621">
    <property type="entry name" value="Anticodon-bd_dom_sf"/>
</dbReference>
<dbReference type="SUPFAM" id="SSF52954">
    <property type="entry name" value="Class II aaRS ABD-related"/>
    <property type="match status" value="1"/>
</dbReference>
<dbReference type="EC" id="6.1.1.15" evidence="1"/>
<keyword evidence="5" id="KW-0648">Protein biosynthesis</keyword>
<dbReference type="RefSeq" id="XP_013093813.2">
    <property type="nucleotide sequence ID" value="XM_013238359.2"/>
</dbReference>
<dbReference type="GO" id="GO:0005524">
    <property type="term" value="F:ATP binding"/>
    <property type="evidence" value="ECO:0007669"/>
    <property type="project" value="UniProtKB-KW"/>
</dbReference>
<dbReference type="InterPro" id="IPR006195">
    <property type="entry name" value="aa-tRNA-synth_II"/>
</dbReference>
<keyword evidence="3" id="KW-0547">Nucleotide-binding</keyword>
<evidence type="ECO:0000256" key="8">
    <source>
        <dbReference type="ARBA" id="ARBA00047671"/>
    </source>
</evidence>